<feature type="domain" description="VTT" evidence="7">
    <location>
        <begin position="37"/>
        <end position="159"/>
    </location>
</feature>
<proteinExistence type="predicted"/>
<evidence type="ECO:0000259" key="7">
    <source>
        <dbReference type="Pfam" id="PF09335"/>
    </source>
</evidence>
<dbReference type="InterPro" id="IPR032816">
    <property type="entry name" value="VTT_dom"/>
</dbReference>
<evidence type="ECO:0000256" key="3">
    <source>
        <dbReference type="ARBA" id="ARBA00022692"/>
    </source>
</evidence>
<feature type="transmembrane region" description="Helical" evidence="6">
    <location>
        <begin position="51"/>
        <end position="73"/>
    </location>
</feature>
<keyword evidence="5 6" id="KW-0472">Membrane</keyword>
<dbReference type="PANTHER" id="PTHR42709">
    <property type="entry name" value="ALKALINE PHOSPHATASE LIKE PROTEIN"/>
    <property type="match status" value="1"/>
</dbReference>
<name>D7CQV2_TRURR</name>
<dbReference type="Pfam" id="PF09335">
    <property type="entry name" value="VTT_dom"/>
    <property type="match status" value="1"/>
</dbReference>
<reference evidence="9" key="1">
    <citation type="submission" date="2010-05" db="EMBL/GenBank/DDBJ databases">
        <title>The complete genome of Truepera radiovictris DSM 17093.</title>
        <authorList>
            <consortium name="US DOE Joint Genome Institute (JGI-PGF)"/>
            <person name="Lucas S."/>
            <person name="Copeland A."/>
            <person name="Lapidus A."/>
            <person name="Glavina del Rio T."/>
            <person name="Dalin E."/>
            <person name="Tice H."/>
            <person name="Bruce D."/>
            <person name="Goodwin L."/>
            <person name="Pitluck S."/>
            <person name="Kyrpides N."/>
            <person name="Mavromatis K."/>
            <person name="Ovchinnikova G."/>
            <person name="Munk A.C."/>
            <person name="Detter J.C."/>
            <person name="Han C."/>
            <person name="Tapia R."/>
            <person name="Land M."/>
            <person name="Hauser L."/>
            <person name="Markowitz V."/>
            <person name="Cheng J.-F."/>
            <person name="Hugenholtz P."/>
            <person name="Woyke T."/>
            <person name="Wu D."/>
            <person name="Tindall B."/>
            <person name="Pomrenke H.G."/>
            <person name="Brambilla E."/>
            <person name="Klenk H.-P."/>
            <person name="Eisen J.A."/>
        </authorList>
    </citation>
    <scope>NUCLEOTIDE SEQUENCE [LARGE SCALE GENOMIC DNA]</scope>
    <source>
        <strain evidence="9">DSM 17093 / CIP 108686 / LMG 22925 / RQ-24</strain>
    </source>
</reference>
<evidence type="ECO:0000256" key="6">
    <source>
        <dbReference type="SAM" id="Phobius"/>
    </source>
</evidence>
<keyword evidence="9" id="KW-1185">Reference proteome</keyword>
<dbReference type="Proteomes" id="UP000000379">
    <property type="component" value="Chromosome"/>
</dbReference>
<keyword evidence="3 6" id="KW-0812">Transmembrane</keyword>
<dbReference type="InterPro" id="IPR051311">
    <property type="entry name" value="DedA_domain"/>
</dbReference>
<evidence type="ECO:0000256" key="2">
    <source>
        <dbReference type="ARBA" id="ARBA00022475"/>
    </source>
</evidence>
<protein>
    <submittedName>
        <fullName evidence="8">SNARE associated Golgi protein-like protein</fullName>
    </submittedName>
</protein>
<gene>
    <name evidence="8" type="ordered locus">Trad_1972</name>
</gene>
<accession>D7CQV2</accession>
<organism evidence="8 9">
    <name type="scientific">Truepera radiovictrix (strain DSM 17093 / CIP 108686 / LMG 22925 / RQ-24)</name>
    <dbReference type="NCBI Taxonomy" id="649638"/>
    <lineage>
        <taxon>Bacteria</taxon>
        <taxon>Thermotogati</taxon>
        <taxon>Deinococcota</taxon>
        <taxon>Deinococci</taxon>
        <taxon>Trueperales</taxon>
        <taxon>Trueperaceae</taxon>
        <taxon>Truepera</taxon>
    </lineage>
</organism>
<dbReference type="PANTHER" id="PTHR42709:SF6">
    <property type="entry name" value="UNDECAPRENYL PHOSPHATE TRANSPORTER A"/>
    <property type="match status" value="1"/>
</dbReference>
<keyword evidence="2" id="KW-1003">Cell membrane</keyword>
<evidence type="ECO:0000313" key="9">
    <source>
        <dbReference type="Proteomes" id="UP000000379"/>
    </source>
</evidence>
<evidence type="ECO:0000256" key="1">
    <source>
        <dbReference type="ARBA" id="ARBA00004651"/>
    </source>
</evidence>
<dbReference type="EMBL" id="CP002049">
    <property type="protein sequence ID" value="ADI15086.1"/>
    <property type="molecule type" value="Genomic_DNA"/>
</dbReference>
<feature type="transmembrane region" description="Helical" evidence="6">
    <location>
        <begin position="139"/>
        <end position="157"/>
    </location>
</feature>
<dbReference type="KEGG" id="tra:Trad_1972"/>
<feature type="transmembrane region" description="Helical" evidence="6">
    <location>
        <begin position="21"/>
        <end position="45"/>
    </location>
</feature>
<evidence type="ECO:0000313" key="8">
    <source>
        <dbReference type="EMBL" id="ADI15086.1"/>
    </source>
</evidence>
<comment type="subcellular location">
    <subcellularLocation>
        <location evidence="1">Cell membrane</location>
        <topology evidence="1">Multi-pass membrane protein</topology>
    </subcellularLocation>
</comment>
<dbReference type="GO" id="GO:0005886">
    <property type="term" value="C:plasma membrane"/>
    <property type="evidence" value="ECO:0007669"/>
    <property type="project" value="UniProtKB-SubCell"/>
</dbReference>
<dbReference type="AlphaFoldDB" id="D7CQV2"/>
<dbReference type="STRING" id="649638.Trad_1972"/>
<evidence type="ECO:0000256" key="5">
    <source>
        <dbReference type="ARBA" id="ARBA00023136"/>
    </source>
</evidence>
<evidence type="ECO:0000256" key="4">
    <source>
        <dbReference type="ARBA" id="ARBA00022989"/>
    </source>
</evidence>
<dbReference type="eggNOG" id="COG0586">
    <property type="taxonomic scope" value="Bacteria"/>
</dbReference>
<feature type="transmembrane region" description="Helical" evidence="6">
    <location>
        <begin position="177"/>
        <end position="196"/>
    </location>
</feature>
<keyword evidence="4 6" id="KW-1133">Transmembrane helix</keyword>
<reference evidence="8 9" key="2">
    <citation type="journal article" date="2011" name="Stand. Genomic Sci.">
        <title>Complete genome sequence of Truepera radiovictrix type strain (RQ-24).</title>
        <authorList>
            <person name="Ivanova N."/>
            <person name="Rohde C."/>
            <person name="Munk C."/>
            <person name="Nolan M."/>
            <person name="Lucas S."/>
            <person name="Del Rio T.G."/>
            <person name="Tice H."/>
            <person name="Deshpande S."/>
            <person name="Cheng J.F."/>
            <person name="Tapia R."/>
            <person name="Han C."/>
            <person name="Goodwin L."/>
            <person name="Pitluck S."/>
            <person name="Liolios K."/>
            <person name="Mavromatis K."/>
            <person name="Mikhailova N."/>
            <person name="Pati A."/>
            <person name="Chen A."/>
            <person name="Palaniappan K."/>
            <person name="Land M."/>
            <person name="Hauser L."/>
            <person name="Chang Y.J."/>
            <person name="Jeffries C.D."/>
            <person name="Brambilla E."/>
            <person name="Rohde M."/>
            <person name="Goker M."/>
            <person name="Tindall B.J."/>
            <person name="Woyke T."/>
            <person name="Bristow J."/>
            <person name="Eisen J.A."/>
            <person name="Markowitz V."/>
            <person name="Hugenholtz P."/>
            <person name="Kyrpides N.C."/>
            <person name="Klenk H.P."/>
            <person name="Lapidus A."/>
        </authorList>
    </citation>
    <scope>NUCLEOTIDE SEQUENCE [LARGE SCALE GENOMIC DNA]</scope>
    <source>
        <strain evidence="9">DSM 17093 / CIP 108686 / LMG 22925 / RQ-24</strain>
    </source>
</reference>
<dbReference type="HOGENOM" id="CLU_044208_1_1_0"/>
<sequence>MDLTNLDLWAVVTQLLRSLDLLGVALLATALAPELLLPLVGFLVFRGEFGFWGALLAATAGAMLGQWAIYLAARAVGEARLLALSRRYGRLLSERDVRRVLALSERFGAPLVLFGRAIPTLRSLVSVPAGLRRMPLGRFSVFTALGTGSWNALLLYAGTLLGRNWRQVTQVLQSYSAAVWVLLALAVAGLVVRRLGLERV</sequence>